<feature type="compositionally biased region" description="Basic and acidic residues" evidence="1">
    <location>
        <begin position="26"/>
        <end position="39"/>
    </location>
</feature>
<keyword evidence="3" id="KW-1185">Reference proteome</keyword>
<dbReference type="EMBL" id="JACIJF010000019">
    <property type="protein sequence ID" value="MBB5712520.1"/>
    <property type="molecule type" value="Genomic_DNA"/>
</dbReference>
<feature type="compositionally biased region" description="Low complexity" evidence="1">
    <location>
        <begin position="15"/>
        <end position="25"/>
    </location>
</feature>
<gene>
    <name evidence="2" type="ORF">FHT02_003780</name>
</gene>
<evidence type="ECO:0000256" key="1">
    <source>
        <dbReference type="SAM" id="MobiDB-lite"/>
    </source>
</evidence>
<proteinExistence type="predicted"/>
<sequence>MSDDVQYHENRAAQELALASSSATSEARERHMELAERHSSQARALRANRAGNAARSVEDSTSTAINLSRELIQNSHRILADSRKNV</sequence>
<name>A0A840YS75_9SPHN</name>
<protein>
    <submittedName>
        <fullName evidence="2">Uncharacterized protein</fullName>
    </submittedName>
</protein>
<accession>A0A840YS75</accession>
<reference evidence="2 3" key="1">
    <citation type="submission" date="2020-08" db="EMBL/GenBank/DDBJ databases">
        <title>Genomic Encyclopedia of Type Strains, Phase IV (KMG-IV): sequencing the most valuable type-strain genomes for metagenomic binning, comparative biology and taxonomic classification.</title>
        <authorList>
            <person name="Goeker M."/>
        </authorList>
    </citation>
    <scope>NUCLEOTIDE SEQUENCE [LARGE SCALE GENOMIC DNA]</scope>
    <source>
        <strain evidence="2 3">DSM 26736</strain>
    </source>
</reference>
<comment type="caution">
    <text evidence="2">The sequence shown here is derived from an EMBL/GenBank/DDBJ whole genome shotgun (WGS) entry which is preliminary data.</text>
</comment>
<evidence type="ECO:0000313" key="3">
    <source>
        <dbReference type="Proteomes" id="UP000527143"/>
    </source>
</evidence>
<dbReference type="AlphaFoldDB" id="A0A840YS75"/>
<feature type="region of interest" description="Disordered" evidence="1">
    <location>
        <begin position="15"/>
        <end position="41"/>
    </location>
</feature>
<evidence type="ECO:0000313" key="2">
    <source>
        <dbReference type="EMBL" id="MBB5712520.1"/>
    </source>
</evidence>
<organism evidence="2 3">
    <name type="scientific">Sphingomonas xinjiangensis</name>
    <dbReference type="NCBI Taxonomy" id="643568"/>
    <lineage>
        <taxon>Bacteria</taxon>
        <taxon>Pseudomonadati</taxon>
        <taxon>Pseudomonadota</taxon>
        <taxon>Alphaproteobacteria</taxon>
        <taxon>Sphingomonadales</taxon>
        <taxon>Sphingomonadaceae</taxon>
        <taxon>Sphingomonas</taxon>
    </lineage>
</organism>
<dbReference type="Proteomes" id="UP000527143">
    <property type="component" value="Unassembled WGS sequence"/>
</dbReference>